<dbReference type="InterPro" id="IPR000073">
    <property type="entry name" value="AB_hydrolase_1"/>
</dbReference>
<dbReference type="GO" id="GO:0016787">
    <property type="term" value="F:hydrolase activity"/>
    <property type="evidence" value="ECO:0007669"/>
    <property type="project" value="UniProtKB-KW"/>
</dbReference>
<keyword evidence="2" id="KW-0378">Hydrolase</keyword>
<keyword evidence="3" id="KW-1185">Reference proteome</keyword>
<dbReference type="Pfam" id="PF00561">
    <property type="entry name" value="Abhydrolase_1"/>
    <property type="match status" value="1"/>
</dbReference>
<dbReference type="PANTHER" id="PTHR43798">
    <property type="entry name" value="MONOACYLGLYCEROL LIPASE"/>
    <property type="match status" value="1"/>
</dbReference>
<feature type="domain" description="AB hydrolase-1" evidence="1">
    <location>
        <begin position="39"/>
        <end position="158"/>
    </location>
</feature>
<gene>
    <name evidence="2" type="ORF">E6C64_03515</name>
</gene>
<name>A0A4S4FUU9_9MICO</name>
<dbReference type="Proteomes" id="UP000309133">
    <property type="component" value="Unassembled WGS sequence"/>
</dbReference>
<dbReference type="SUPFAM" id="SSF53474">
    <property type="entry name" value="alpha/beta-Hydrolases"/>
    <property type="match status" value="1"/>
</dbReference>
<dbReference type="Gene3D" id="3.40.50.1820">
    <property type="entry name" value="alpha/beta hydrolase"/>
    <property type="match status" value="1"/>
</dbReference>
<comment type="caution">
    <text evidence="2">The sequence shown here is derived from an EMBL/GenBank/DDBJ whole genome shotgun (WGS) entry which is preliminary data.</text>
</comment>
<dbReference type="InterPro" id="IPR050266">
    <property type="entry name" value="AB_hydrolase_sf"/>
</dbReference>
<dbReference type="PRINTS" id="PR00111">
    <property type="entry name" value="ABHYDROLASE"/>
</dbReference>
<evidence type="ECO:0000259" key="1">
    <source>
        <dbReference type="Pfam" id="PF00561"/>
    </source>
</evidence>
<dbReference type="AlphaFoldDB" id="A0A4S4FUU9"/>
<sequence length="268" mass="28506">MVMTPDGISIATYDFGAGNIGTGDSGEGETGEELGADAPTVLAVHGFASSALGNFHATGWVRELRRAGYRVIAMDQRGHGSSSKPREPTAYTMEALVTDVRVVMDTYLLDDISFVGYSLGARVGWHAALAYPVEITRAVLGGIPDGDPLTRFRVDEAKEFLATGVPVQDRLTQAYLTMAGQLDNDLVALVALVEGMRGGAQPDRANPPAQPILFAAGSEDGILEASRSLAAATPRGEFFLIPGRNHFNAPTSRHFRDAALAFLEADER</sequence>
<reference evidence="2 3" key="1">
    <citation type="submission" date="2019-04" db="EMBL/GenBank/DDBJ databases">
        <authorList>
            <person name="Jiang L."/>
        </authorList>
    </citation>
    <scope>NUCLEOTIDE SEQUENCE [LARGE SCALE GENOMIC DNA]</scope>
    <source>
        <strain evidence="2 3">YIM 131853</strain>
    </source>
</reference>
<evidence type="ECO:0000313" key="2">
    <source>
        <dbReference type="EMBL" id="THG33625.1"/>
    </source>
</evidence>
<evidence type="ECO:0000313" key="3">
    <source>
        <dbReference type="Proteomes" id="UP000309133"/>
    </source>
</evidence>
<dbReference type="OrthoDB" id="9804723at2"/>
<dbReference type="InterPro" id="IPR029058">
    <property type="entry name" value="AB_hydrolase_fold"/>
</dbReference>
<organism evidence="2 3">
    <name type="scientific">Naasia lichenicola</name>
    <dbReference type="NCBI Taxonomy" id="2565933"/>
    <lineage>
        <taxon>Bacteria</taxon>
        <taxon>Bacillati</taxon>
        <taxon>Actinomycetota</taxon>
        <taxon>Actinomycetes</taxon>
        <taxon>Micrococcales</taxon>
        <taxon>Microbacteriaceae</taxon>
        <taxon>Naasia</taxon>
    </lineage>
</organism>
<dbReference type="EMBL" id="SSSM01000001">
    <property type="protein sequence ID" value="THG33625.1"/>
    <property type="molecule type" value="Genomic_DNA"/>
</dbReference>
<dbReference type="PANTHER" id="PTHR43798:SF33">
    <property type="entry name" value="HYDROLASE, PUTATIVE (AFU_ORTHOLOGUE AFUA_2G14860)-RELATED"/>
    <property type="match status" value="1"/>
</dbReference>
<accession>A0A4S4FUU9</accession>
<protein>
    <submittedName>
        <fullName evidence="2">Alpha/beta hydrolase</fullName>
    </submittedName>
</protein>
<proteinExistence type="predicted"/>
<dbReference type="GO" id="GO:0016020">
    <property type="term" value="C:membrane"/>
    <property type="evidence" value="ECO:0007669"/>
    <property type="project" value="TreeGrafter"/>
</dbReference>